<proteinExistence type="predicted"/>
<sequence>SLLWNTLHGEGKLELEPLIFRSADEKKVVMIVYLGSKLCGHKGIVHGGMLASLLDDTLGRTIIPNLPGSVGFTANLSINYRRPTFADDFVVIKTEVEKVEGRKGFVKGHVEDTKDNVLVDSQALFISPKS</sequence>
<keyword evidence="3" id="KW-1185">Reference proteome</keyword>
<organism evidence="2 3">
    <name type="scientific">Basidiobolus meristosporus CBS 931.73</name>
    <dbReference type="NCBI Taxonomy" id="1314790"/>
    <lineage>
        <taxon>Eukaryota</taxon>
        <taxon>Fungi</taxon>
        <taxon>Fungi incertae sedis</taxon>
        <taxon>Zoopagomycota</taxon>
        <taxon>Entomophthoromycotina</taxon>
        <taxon>Basidiobolomycetes</taxon>
        <taxon>Basidiobolales</taxon>
        <taxon>Basidiobolaceae</taxon>
        <taxon>Basidiobolus</taxon>
    </lineage>
</organism>
<keyword evidence="2" id="KW-0413">Isomerase</keyword>
<dbReference type="GO" id="GO:0016853">
    <property type="term" value="F:isomerase activity"/>
    <property type="evidence" value="ECO:0007669"/>
    <property type="project" value="UniProtKB-KW"/>
</dbReference>
<dbReference type="SUPFAM" id="SSF54637">
    <property type="entry name" value="Thioesterase/thiol ester dehydrase-isomerase"/>
    <property type="match status" value="1"/>
</dbReference>
<dbReference type="InterPro" id="IPR029069">
    <property type="entry name" value="HotDog_dom_sf"/>
</dbReference>
<feature type="non-terminal residue" evidence="2">
    <location>
        <position position="130"/>
    </location>
</feature>
<name>A0A1Y1Y4W9_9FUNG</name>
<dbReference type="EMBL" id="MCFE01000260">
    <property type="protein sequence ID" value="ORX92776.1"/>
    <property type="molecule type" value="Genomic_DNA"/>
</dbReference>
<reference evidence="2 3" key="1">
    <citation type="submission" date="2016-07" db="EMBL/GenBank/DDBJ databases">
        <title>Pervasive Adenine N6-methylation of Active Genes in Fungi.</title>
        <authorList>
            <consortium name="DOE Joint Genome Institute"/>
            <person name="Mondo S.J."/>
            <person name="Dannebaum R.O."/>
            <person name="Kuo R.C."/>
            <person name="Labutti K."/>
            <person name="Haridas S."/>
            <person name="Kuo A."/>
            <person name="Salamov A."/>
            <person name="Ahrendt S.R."/>
            <person name="Lipzen A."/>
            <person name="Sullivan W."/>
            <person name="Andreopoulos W.B."/>
            <person name="Clum A."/>
            <person name="Lindquist E."/>
            <person name="Daum C."/>
            <person name="Ramamoorthy G.K."/>
            <person name="Gryganskyi A."/>
            <person name="Culley D."/>
            <person name="Magnuson J.K."/>
            <person name="James T.Y."/>
            <person name="O'Malley M.A."/>
            <person name="Stajich J.E."/>
            <person name="Spatafora J.W."/>
            <person name="Visel A."/>
            <person name="Grigoriev I.V."/>
        </authorList>
    </citation>
    <scope>NUCLEOTIDE SEQUENCE [LARGE SCALE GENOMIC DNA]</scope>
    <source>
        <strain evidence="2 3">CBS 931.73</strain>
    </source>
</reference>
<dbReference type="InterPro" id="IPR052061">
    <property type="entry name" value="PTE-AB_protein"/>
</dbReference>
<dbReference type="InterPro" id="IPR006683">
    <property type="entry name" value="Thioestr_dom"/>
</dbReference>
<dbReference type="Proteomes" id="UP000193498">
    <property type="component" value="Unassembled WGS sequence"/>
</dbReference>
<comment type="caution">
    <text evidence="2">The sequence shown here is derived from an EMBL/GenBank/DDBJ whole genome shotgun (WGS) entry which is preliminary data.</text>
</comment>
<feature type="domain" description="Thioesterase" evidence="1">
    <location>
        <begin position="43"/>
        <end position="117"/>
    </location>
</feature>
<feature type="non-terminal residue" evidence="2">
    <location>
        <position position="1"/>
    </location>
</feature>
<dbReference type="PANTHER" id="PTHR47260">
    <property type="entry name" value="UPF0644 PROTEIN PB2B4.06"/>
    <property type="match status" value="1"/>
</dbReference>
<gene>
    <name evidence="2" type="ORF">K493DRAFT_176010</name>
</gene>
<evidence type="ECO:0000259" key="1">
    <source>
        <dbReference type="Pfam" id="PF03061"/>
    </source>
</evidence>
<dbReference type="OrthoDB" id="506431at2759"/>
<protein>
    <submittedName>
        <fullName evidence="2">Thioesterase/thiol ester dehydrase-isomerase</fullName>
    </submittedName>
</protein>
<evidence type="ECO:0000313" key="2">
    <source>
        <dbReference type="EMBL" id="ORX92776.1"/>
    </source>
</evidence>
<dbReference type="STRING" id="1314790.A0A1Y1Y4W9"/>
<dbReference type="Gene3D" id="3.10.129.10">
    <property type="entry name" value="Hotdog Thioesterase"/>
    <property type="match status" value="1"/>
</dbReference>
<dbReference type="CDD" id="cd03443">
    <property type="entry name" value="PaaI_thioesterase"/>
    <property type="match status" value="1"/>
</dbReference>
<accession>A0A1Y1Y4W9</accession>
<dbReference type="AlphaFoldDB" id="A0A1Y1Y4W9"/>
<evidence type="ECO:0000313" key="3">
    <source>
        <dbReference type="Proteomes" id="UP000193498"/>
    </source>
</evidence>
<dbReference type="Pfam" id="PF03061">
    <property type="entry name" value="4HBT"/>
    <property type="match status" value="1"/>
</dbReference>
<dbReference type="InParanoid" id="A0A1Y1Y4W9"/>
<dbReference type="PANTHER" id="PTHR47260:SF1">
    <property type="entry name" value="UPF0644 PROTEIN PB2B4.06"/>
    <property type="match status" value="1"/>
</dbReference>